<reference evidence="2 3" key="1">
    <citation type="submission" date="2021-03" db="EMBL/GenBank/DDBJ databases">
        <title>Sequencing the genomes of 1000 actinobacteria strains.</title>
        <authorList>
            <person name="Klenk H.-P."/>
        </authorList>
    </citation>
    <scope>NUCLEOTIDE SEQUENCE [LARGE SCALE GENOMIC DNA]</scope>
    <source>
        <strain evidence="2 3">DSM 20168</strain>
    </source>
</reference>
<accession>A0ABS4XT22</accession>
<evidence type="ECO:0000256" key="1">
    <source>
        <dbReference type="SAM" id="Phobius"/>
    </source>
</evidence>
<proteinExistence type="predicted"/>
<name>A0ABS4XT22_GLUPR</name>
<keyword evidence="1" id="KW-0812">Transmembrane</keyword>
<feature type="transmembrane region" description="Helical" evidence="1">
    <location>
        <begin position="42"/>
        <end position="61"/>
    </location>
</feature>
<organism evidence="2 3">
    <name type="scientific">Glutamicibacter protophormiae</name>
    <name type="common">Brevibacterium protophormiae</name>
    <dbReference type="NCBI Taxonomy" id="37930"/>
    <lineage>
        <taxon>Bacteria</taxon>
        <taxon>Bacillati</taxon>
        <taxon>Actinomycetota</taxon>
        <taxon>Actinomycetes</taxon>
        <taxon>Micrococcales</taxon>
        <taxon>Micrococcaceae</taxon>
        <taxon>Glutamicibacter</taxon>
    </lineage>
</organism>
<evidence type="ECO:0000313" key="2">
    <source>
        <dbReference type="EMBL" id="MBP2399661.1"/>
    </source>
</evidence>
<dbReference type="RefSeq" id="WP_188948248.1">
    <property type="nucleotide sequence ID" value="NZ_BMPH01000006.1"/>
</dbReference>
<keyword evidence="3" id="KW-1185">Reference proteome</keyword>
<evidence type="ECO:0000313" key="3">
    <source>
        <dbReference type="Proteomes" id="UP001195422"/>
    </source>
</evidence>
<gene>
    <name evidence="2" type="ORF">JOF39_002742</name>
</gene>
<dbReference type="Proteomes" id="UP001195422">
    <property type="component" value="Unassembled WGS sequence"/>
</dbReference>
<keyword evidence="1" id="KW-1133">Transmembrane helix</keyword>
<dbReference type="EMBL" id="JAGIOJ010000001">
    <property type="protein sequence ID" value="MBP2399661.1"/>
    <property type="molecule type" value="Genomic_DNA"/>
</dbReference>
<protein>
    <submittedName>
        <fullName evidence="2">Uncharacterized protein</fullName>
    </submittedName>
</protein>
<comment type="caution">
    <text evidence="2">The sequence shown here is derived from an EMBL/GenBank/DDBJ whole genome shotgun (WGS) entry which is preliminary data.</text>
</comment>
<keyword evidence="1" id="KW-0472">Membrane</keyword>
<sequence>MTAISNGPSAARKGTVAALLFLAVAAINLPRVPRLADYSTVGWAVGGVFLMAALVLAIANFRIQSKARSSQE</sequence>